<dbReference type="RefSeq" id="WP_129207497.1">
    <property type="nucleotide sequence ID" value="NZ_BMGU01000001.1"/>
</dbReference>
<keyword evidence="5" id="KW-1185">Reference proteome</keyword>
<protein>
    <submittedName>
        <fullName evidence="4">Nuclear transport factor 2 family protein</fullName>
    </submittedName>
</protein>
<dbReference type="InterPro" id="IPR032710">
    <property type="entry name" value="NTF2-like_dom_sf"/>
</dbReference>
<dbReference type="AlphaFoldDB" id="A0A4Q1SJA6"/>
<dbReference type="Pfam" id="PF14534">
    <property type="entry name" value="DUF4440"/>
    <property type="match status" value="1"/>
</dbReference>
<keyword evidence="2" id="KW-0732">Signal</keyword>
<evidence type="ECO:0000313" key="4">
    <source>
        <dbReference type="EMBL" id="RXS97718.1"/>
    </source>
</evidence>
<comment type="caution">
    <text evidence="4">The sequence shown here is derived from an EMBL/GenBank/DDBJ whole genome shotgun (WGS) entry which is preliminary data.</text>
</comment>
<accession>A0A4Q1SJA6</accession>
<name>A0A4Q1SJA6_9BACT</name>
<feature type="chain" id="PRO_5020377098" evidence="2">
    <location>
        <begin position="22"/>
        <end position="213"/>
    </location>
</feature>
<dbReference type="OrthoDB" id="119798at2"/>
<dbReference type="EMBL" id="SDMK01000001">
    <property type="protein sequence ID" value="RXS97718.1"/>
    <property type="molecule type" value="Genomic_DNA"/>
</dbReference>
<organism evidence="4 5">
    <name type="scientific">Silvibacterium dinghuense</name>
    <dbReference type="NCBI Taxonomy" id="1560006"/>
    <lineage>
        <taxon>Bacteria</taxon>
        <taxon>Pseudomonadati</taxon>
        <taxon>Acidobacteriota</taxon>
        <taxon>Terriglobia</taxon>
        <taxon>Terriglobales</taxon>
        <taxon>Acidobacteriaceae</taxon>
        <taxon>Silvibacterium</taxon>
    </lineage>
</organism>
<feature type="compositionally biased region" description="Basic and acidic residues" evidence="1">
    <location>
        <begin position="153"/>
        <end position="168"/>
    </location>
</feature>
<sequence length="213" mass="23312">MKRILLAATATLSLVSSASFAQQASDAAATPEVKQFQGLEDQWSTALMKRDQYTLENLMAPTYLEISASGDITTRNQQIADLYAKTGPQPVSLEHKVVNIRTVEDVTIVDGTYIHKWKVGNSIHEERGIFTHVYQRAHGGWVCIHAQQTEVVEKADDKTKPKAEKKSNAELPFHVPFFHKGAESTQDSNVSSNTTATPASSTTTTTNTAAPQP</sequence>
<reference evidence="4 5" key="1">
    <citation type="journal article" date="2016" name="Int. J. Syst. Evol. Microbiol.">
        <title>Acidipila dinghuensis sp. nov., an acidobacterium isolated from forest soil.</title>
        <authorList>
            <person name="Jiang Y.W."/>
            <person name="Wang J."/>
            <person name="Chen M.H."/>
            <person name="Lv Y.Y."/>
            <person name="Qiu L.H."/>
        </authorList>
    </citation>
    <scope>NUCLEOTIDE SEQUENCE [LARGE SCALE GENOMIC DNA]</scope>
    <source>
        <strain evidence="4 5">DHOF10</strain>
    </source>
</reference>
<gene>
    <name evidence="4" type="ORF">ESZ00_07560</name>
</gene>
<feature type="region of interest" description="Disordered" evidence="1">
    <location>
        <begin position="153"/>
        <end position="213"/>
    </location>
</feature>
<feature type="signal peptide" evidence="2">
    <location>
        <begin position="1"/>
        <end position="21"/>
    </location>
</feature>
<dbReference type="InterPro" id="IPR027843">
    <property type="entry name" value="DUF4440"/>
</dbReference>
<evidence type="ECO:0000256" key="2">
    <source>
        <dbReference type="SAM" id="SignalP"/>
    </source>
</evidence>
<evidence type="ECO:0000313" key="5">
    <source>
        <dbReference type="Proteomes" id="UP000290253"/>
    </source>
</evidence>
<feature type="domain" description="DUF4440" evidence="3">
    <location>
        <begin position="38"/>
        <end position="142"/>
    </location>
</feature>
<feature type="compositionally biased region" description="Low complexity" evidence="1">
    <location>
        <begin position="191"/>
        <end position="213"/>
    </location>
</feature>
<dbReference type="Proteomes" id="UP000290253">
    <property type="component" value="Unassembled WGS sequence"/>
</dbReference>
<evidence type="ECO:0000256" key="1">
    <source>
        <dbReference type="SAM" id="MobiDB-lite"/>
    </source>
</evidence>
<proteinExistence type="predicted"/>
<dbReference type="Gene3D" id="3.10.450.50">
    <property type="match status" value="1"/>
</dbReference>
<dbReference type="SUPFAM" id="SSF54427">
    <property type="entry name" value="NTF2-like"/>
    <property type="match status" value="1"/>
</dbReference>
<evidence type="ECO:0000259" key="3">
    <source>
        <dbReference type="Pfam" id="PF14534"/>
    </source>
</evidence>